<dbReference type="Proteomes" id="UP000184222">
    <property type="component" value="Chromosome"/>
</dbReference>
<dbReference type="RefSeq" id="WP_072713071.1">
    <property type="nucleotide sequence ID" value="NZ_CP016796.1"/>
</dbReference>
<protein>
    <recommendedName>
        <fullName evidence="1">FAD-binding domain-containing protein</fullName>
    </recommendedName>
</protein>
<feature type="domain" description="FAD-binding" evidence="1">
    <location>
        <begin position="2"/>
        <end position="314"/>
    </location>
</feature>
<dbReference type="AlphaFoldDB" id="A0A1L4BTY3"/>
<proteinExistence type="predicted"/>
<dbReference type="PANTHER" id="PTHR46865:SF8">
    <property type="entry name" value="POSSIBLE OXIDOREDUCTASE"/>
    <property type="match status" value="1"/>
</dbReference>
<sequence>MKIAINGAGVAGLSLAWWLEKYGFEVTVFEKKQKLPTEGYLINSWGSGYEVLTKMGLLYNIKEKAIELKYLKCHDNTDKKSTPINISSIIKNNYGKFISIKRVDLLSIIYGNLEKTNVVFGTHIVTFEENSDSVIIERSDGKKESFDIFIGADGFHSHTRSIAFDKDEYNEVDIETCIASFYSYSSKLNTNNSYDLYLDKDKQVSLISLGNQETIVTFAFDKSLITKKPETLEEKKEILLSLFKDFDGKVHEALKGINNVDDIFFDSVGQVKMENWHKGRVALVGDASSAPSLLAGQGSIFALCEAYILAGELHESKGDYATAFAEWQRKLKDTIDLKQANSLTNLSLFIPEKIFLEYISPLRGNLTSVPIFNQIFGAEILKYTIDLPIYI</sequence>
<evidence type="ECO:0000313" key="3">
    <source>
        <dbReference type="Proteomes" id="UP000184222"/>
    </source>
</evidence>
<organism evidence="2 3">
    <name type="scientific">Francisella uliginis</name>
    <dbReference type="NCBI Taxonomy" id="573570"/>
    <lineage>
        <taxon>Bacteria</taxon>
        <taxon>Pseudomonadati</taxon>
        <taxon>Pseudomonadota</taxon>
        <taxon>Gammaproteobacteria</taxon>
        <taxon>Thiotrichales</taxon>
        <taxon>Francisellaceae</taxon>
        <taxon>Francisella</taxon>
    </lineage>
</organism>
<dbReference type="SUPFAM" id="SSF51905">
    <property type="entry name" value="FAD/NAD(P)-binding domain"/>
    <property type="match status" value="1"/>
</dbReference>
<dbReference type="InterPro" id="IPR051704">
    <property type="entry name" value="FAD_aromatic-hydroxylase"/>
</dbReference>
<dbReference type="STRING" id="573570.F7310_07950"/>
<dbReference type="Pfam" id="PF01494">
    <property type="entry name" value="FAD_binding_3"/>
    <property type="match status" value="1"/>
</dbReference>
<evidence type="ECO:0000313" key="2">
    <source>
        <dbReference type="EMBL" id="API87299.1"/>
    </source>
</evidence>
<accession>A0A1L4BTY3</accession>
<dbReference type="PRINTS" id="PR00420">
    <property type="entry name" value="RNGMNOXGNASE"/>
</dbReference>
<dbReference type="KEGG" id="frx:F7310_07950"/>
<dbReference type="InterPro" id="IPR002938">
    <property type="entry name" value="FAD-bd"/>
</dbReference>
<dbReference type="Gene3D" id="3.50.50.60">
    <property type="entry name" value="FAD/NAD(P)-binding domain"/>
    <property type="match status" value="1"/>
</dbReference>
<dbReference type="EMBL" id="CP016796">
    <property type="protein sequence ID" value="API87299.1"/>
    <property type="molecule type" value="Genomic_DNA"/>
</dbReference>
<reference evidence="2 3" key="1">
    <citation type="journal article" date="2016" name="Appl. Environ. Microbiol.">
        <title>Whole genome relationships among Francisella bacteria of diverse origin define new species and provide specific regions for detection.</title>
        <authorList>
            <person name="Challacombe J.F."/>
            <person name="Petersen J.M."/>
            <person name="Gallegos-Graves V."/>
            <person name="Hodge D."/>
            <person name="Pillai S."/>
            <person name="Kuske C.R."/>
        </authorList>
    </citation>
    <scope>NUCLEOTIDE SEQUENCE [LARGE SCALE GENOMIC DNA]</scope>
    <source>
        <strain evidence="3">TX07-7310</strain>
    </source>
</reference>
<dbReference type="GO" id="GO:0071949">
    <property type="term" value="F:FAD binding"/>
    <property type="evidence" value="ECO:0007669"/>
    <property type="project" value="InterPro"/>
</dbReference>
<gene>
    <name evidence="2" type="ORF">F7310_07950</name>
</gene>
<evidence type="ECO:0000259" key="1">
    <source>
        <dbReference type="Pfam" id="PF01494"/>
    </source>
</evidence>
<keyword evidence="3" id="KW-1185">Reference proteome</keyword>
<dbReference type="PANTHER" id="PTHR46865">
    <property type="entry name" value="OXIDOREDUCTASE-RELATED"/>
    <property type="match status" value="1"/>
</dbReference>
<dbReference type="InterPro" id="IPR036188">
    <property type="entry name" value="FAD/NAD-bd_sf"/>
</dbReference>
<dbReference type="OrthoDB" id="5499180at2"/>
<name>A0A1L4BTY3_9GAMM</name>